<evidence type="ECO:0000313" key="1">
    <source>
        <dbReference type="EMBL" id="MBP1467834.1"/>
    </source>
</evidence>
<protein>
    <recommendedName>
        <fullName evidence="3">DUF2281 domain-containing protein</fullName>
    </recommendedName>
</protein>
<dbReference type="Proteomes" id="UP001193081">
    <property type="component" value="Unassembled WGS sequence"/>
</dbReference>
<accession>A0ABS4DER0</accession>
<reference evidence="1 2" key="1">
    <citation type="submission" date="2021-03" db="EMBL/GenBank/DDBJ databases">
        <authorList>
            <person name="Grouzdev D.S."/>
        </authorList>
    </citation>
    <scope>NUCLEOTIDE SEQUENCE [LARGE SCALE GENOMIC DNA]</scope>
    <source>
        <strain evidence="1 2">M50-1</strain>
    </source>
</reference>
<comment type="caution">
    <text evidence="1">The sequence shown here is derived from an EMBL/GenBank/DDBJ whole genome shotgun (WGS) entry which is preliminary data.</text>
</comment>
<evidence type="ECO:0000313" key="2">
    <source>
        <dbReference type="Proteomes" id="UP001193081"/>
    </source>
</evidence>
<evidence type="ECO:0008006" key="3">
    <source>
        <dbReference type="Google" id="ProtNLM"/>
    </source>
</evidence>
<proteinExistence type="predicted"/>
<gene>
    <name evidence="1" type="ORF">EYB53_019115</name>
</gene>
<sequence length="115" mass="12960">MPSVTIADIDKRLRHLPPDKLIVVYDFVSYLLERDLTDLLLDADIDAGATMLGSEAVLRRDWDRPEEDVLTAIDSFDYEILRTRKNAALMALLDERANEPATMDLATLKAELGID</sequence>
<organism evidence="1 2">
    <name type="scientific">Candidatus Chloroploca mongolica</name>
    <dbReference type="NCBI Taxonomy" id="2528176"/>
    <lineage>
        <taxon>Bacteria</taxon>
        <taxon>Bacillati</taxon>
        <taxon>Chloroflexota</taxon>
        <taxon>Chloroflexia</taxon>
        <taxon>Chloroflexales</taxon>
        <taxon>Chloroflexineae</taxon>
        <taxon>Oscillochloridaceae</taxon>
        <taxon>Candidatus Chloroploca</taxon>
    </lineage>
</organism>
<keyword evidence="2" id="KW-1185">Reference proteome</keyword>
<dbReference type="EMBL" id="SIJK02000044">
    <property type="protein sequence ID" value="MBP1467834.1"/>
    <property type="molecule type" value="Genomic_DNA"/>
</dbReference>
<name>A0ABS4DER0_9CHLR</name>
<dbReference type="RefSeq" id="WP_135479997.1">
    <property type="nucleotide sequence ID" value="NZ_SIJK02000044.1"/>
</dbReference>